<dbReference type="PANTHER" id="PTHR30258:SF3">
    <property type="entry name" value="SLL1921 PROTEIN"/>
    <property type="match status" value="1"/>
</dbReference>
<evidence type="ECO:0000256" key="3">
    <source>
        <dbReference type="ARBA" id="ARBA00022840"/>
    </source>
</evidence>
<reference evidence="5 6" key="1">
    <citation type="journal article" date="2016" name="Nat. Commun.">
        <title>Thousands of microbial genomes shed light on interconnected biogeochemical processes in an aquifer system.</title>
        <authorList>
            <person name="Anantharaman K."/>
            <person name="Brown C.T."/>
            <person name="Hug L.A."/>
            <person name="Sharon I."/>
            <person name="Castelle C.J."/>
            <person name="Probst A.J."/>
            <person name="Thomas B.C."/>
            <person name="Singh A."/>
            <person name="Wilkins M.J."/>
            <person name="Karaoz U."/>
            <person name="Brodie E.L."/>
            <person name="Williams K.H."/>
            <person name="Hubbard S.S."/>
            <person name="Banfield J.F."/>
        </authorList>
    </citation>
    <scope>NUCLEOTIDE SEQUENCE [LARGE SCALE GENOMIC DNA]</scope>
</reference>
<protein>
    <recommendedName>
        <fullName evidence="4">RING-type domain-containing protein</fullName>
    </recommendedName>
</protein>
<dbReference type="InterPro" id="IPR027417">
    <property type="entry name" value="P-loop_NTPase"/>
</dbReference>
<evidence type="ECO:0000313" key="5">
    <source>
        <dbReference type="EMBL" id="OGL43519.1"/>
    </source>
</evidence>
<dbReference type="CDD" id="cd01129">
    <property type="entry name" value="PulE-GspE-like"/>
    <property type="match status" value="1"/>
</dbReference>
<gene>
    <name evidence="5" type="ORF">A2W05_01270</name>
</gene>
<accession>A0A1F7RPN7</accession>
<sequence>MVNAIVSNAIKDKASDIHIKPQQNEVKLRERVDGLLRDMMTLPKWVQGLVTSRIKIMAKMDITEKRIPQDGRIKIRIENKEVDLRVSTLPTQYGENVVIRILDNKSKIFDIDSIGFSKEYTEVVKSMMNKPQGFILITGPTGSGKTSTLYCMLNYIKSEKIHIVSLEDPIEYEMPGISQVSINEKVGLTFPFSLRAVMRQDPDVILVGEIRDAETAFIAMQASVTGHLVFSSLHTNNTIGTITRLKNMGVPNYLIASSLNGVIAQRLVRLICPKCKVPYIPSSDEFISIGIKPDETKGIRFYKGTGCEDCGNSGYSGRIGIFEILNINSQIKELIVSDASEDAITKAALSSGLKYIIHDGIEKVKEGLTTLEELNRMLVFEDEGTTICPKCSTTIRSDFMNCPNCSHTITILCSSCGKPREKEWKFCPYCKAEYHSIHSVAV</sequence>
<dbReference type="Gene3D" id="3.30.450.90">
    <property type="match status" value="1"/>
</dbReference>
<dbReference type="SUPFAM" id="SSF52540">
    <property type="entry name" value="P-loop containing nucleoside triphosphate hydrolases"/>
    <property type="match status" value="1"/>
</dbReference>
<dbReference type="InterPro" id="IPR003593">
    <property type="entry name" value="AAA+_ATPase"/>
</dbReference>
<dbReference type="AlphaFoldDB" id="A0A1F7RPN7"/>
<dbReference type="PROSITE" id="PS50089">
    <property type="entry name" value="ZF_RING_2"/>
    <property type="match status" value="1"/>
</dbReference>
<proteinExistence type="inferred from homology"/>
<dbReference type="GO" id="GO:0005524">
    <property type="term" value="F:ATP binding"/>
    <property type="evidence" value="ECO:0007669"/>
    <property type="project" value="UniProtKB-KW"/>
</dbReference>
<feature type="domain" description="RING-type" evidence="4">
    <location>
        <begin position="388"/>
        <end position="431"/>
    </location>
</feature>
<dbReference type="GO" id="GO:0016887">
    <property type="term" value="F:ATP hydrolysis activity"/>
    <property type="evidence" value="ECO:0007669"/>
    <property type="project" value="TreeGrafter"/>
</dbReference>
<evidence type="ECO:0000313" key="6">
    <source>
        <dbReference type="Proteomes" id="UP000178797"/>
    </source>
</evidence>
<dbReference type="SMART" id="SM00382">
    <property type="entry name" value="AAA"/>
    <property type="match status" value="1"/>
</dbReference>
<dbReference type="InterPro" id="IPR025874">
    <property type="entry name" value="DZR"/>
</dbReference>
<organism evidence="5 6">
    <name type="scientific">Candidatus Schekmanbacteria bacterium RBG_16_38_10</name>
    <dbReference type="NCBI Taxonomy" id="1817879"/>
    <lineage>
        <taxon>Bacteria</taxon>
        <taxon>Candidatus Schekmaniibacteriota</taxon>
    </lineage>
</organism>
<dbReference type="EMBL" id="MGDE01000223">
    <property type="protein sequence ID" value="OGL43519.1"/>
    <property type="molecule type" value="Genomic_DNA"/>
</dbReference>
<dbReference type="Gene3D" id="3.40.50.300">
    <property type="entry name" value="P-loop containing nucleotide triphosphate hydrolases"/>
    <property type="match status" value="1"/>
</dbReference>
<dbReference type="Pfam" id="PF00437">
    <property type="entry name" value="T2SSE"/>
    <property type="match status" value="1"/>
</dbReference>
<dbReference type="PROSITE" id="PS00662">
    <property type="entry name" value="T2SP_E"/>
    <property type="match status" value="1"/>
</dbReference>
<evidence type="ECO:0000256" key="2">
    <source>
        <dbReference type="ARBA" id="ARBA00022741"/>
    </source>
</evidence>
<comment type="caution">
    <text evidence="5">The sequence shown here is derived from an EMBL/GenBank/DDBJ whole genome shotgun (WGS) entry which is preliminary data.</text>
</comment>
<name>A0A1F7RPN7_9BACT</name>
<dbReference type="PANTHER" id="PTHR30258">
    <property type="entry name" value="TYPE II SECRETION SYSTEM PROTEIN GSPE-RELATED"/>
    <property type="match status" value="1"/>
</dbReference>
<keyword evidence="3" id="KW-0067">ATP-binding</keyword>
<comment type="similarity">
    <text evidence="1">Belongs to the GSP E family.</text>
</comment>
<dbReference type="GO" id="GO:0005886">
    <property type="term" value="C:plasma membrane"/>
    <property type="evidence" value="ECO:0007669"/>
    <property type="project" value="TreeGrafter"/>
</dbReference>
<evidence type="ECO:0000256" key="1">
    <source>
        <dbReference type="ARBA" id="ARBA00006611"/>
    </source>
</evidence>
<dbReference type="InterPro" id="IPR001482">
    <property type="entry name" value="T2SS/T4SS_dom"/>
</dbReference>
<dbReference type="InterPro" id="IPR001841">
    <property type="entry name" value="Znf_RING"/>
</dbReference>
<keyword evidence="2" id="KW-0547">Nucleotide-binding</keyword>
<dbReference type="Proteomes" id="UP000178797">
    <property type="component" value="Unassembled WGS sequence"/>
</dbReference>
<evidence type="ECO:0000259" key="4">
    <source>
        <dbReference type="PROSITE" id="PS50089"/>
    </source>
</evidence>
<dbReference type="Pfam" id="PF12773">
    <property type="entry name" value="DZR"/>
    <property type="match status" value="1"/>
</dbReference>
<dbReference type="FunFam" id="3.40.50.300:FF:000398">
    <property type="entry name" value="Type IV pilus assembly ATPase PilB"/>
    <property type="match status" value="1"/>
</dbReference>